<evidence type="ECO:0000256" key="3">
    <source>
        <dbReference type="ARBA" id="ARBA00022679"/>
    </source>
</evidence>
<dbReference type="InterPro" id="IPR018357">
    <property type="entry name" value="Hexapep_transf_CS"/>
</dbReference>
<keyword evidence="1" id="KW-0596">Phosphopantetheine</keyword>
<evidence type="ECO:0000256" key="2">
    <source>
        <dbReference type="ARBA" id="ARBA00022553"/>
    </source>
</evidence>
<dbReference type="SUPFAM" id="SSF56801">
    <property type="entry name" value="Acetyl-CoA synthetase-like"/>
    <property type="match status" value="1"/>
</dbReference>
<keyword evidence="9" id="KW-1185">Reference proteome</keyword>
<dbReference type="SMART" id="SM00823">
    <property type="entry name" value="PKS_PP"/>
    <property type="match status" value="1"/>
</dbReference>
<dbReference type="InterPro" id="IPR020845">
    <property type="entry name" value="AMP-binding_CS"/>
</dbReference>
<feature type="transmembrane region" description="Helical" evidence="6">
    <location>
        <begin position="1241"/>
        <end position="1262"/>
    </location>
</feature>
<evidence type="ECO:0000313" key="8">
    <source>
        <dbReference type="EMBL" id="MBU3065175.1"/>
    </source>
</evidence>
<keyword evidence="6" id="KW-1133">Transmembrane helix</keyword>
<evidence type="ECO:0000256" key="1">
    <source>
        <dbReference type="ARBA" id="ARBA00022450"/>
    </source>
</evidence>
<evidence type="ECO:0000256" key="6">
    <source>
        <dbReference type="SAM" id="Phobius"/>
    </source>
</evidence>
<keyword evidence="3" id="KW-0808">Transferase</keyword>
<sequence length="1509" mass="156520">MRGTIRKGGRLVTLQSAASGPEFSRARDPQASPLLRSADAAPARTLVDILTETARSHPDAPALDDGSDVLTYAELLAEIDDTVDRLREAGVRPGDRVGVRIPSGTAELYVTILAVLFAGGAYVPVDADDPDERAQLVFGEAHVSAIATAAGIVATTRGPAKAANPAGSSGSTAATVTSASAVARLESITGKSESATTGSDSAVARLESAVARLESAAARLESAAAGPESPVARPESASAGPESAAASLESVAGIRGLAATTPTRGSAATELAATVPDGAASGTGIGADPVAAHPVTEPAASAARPDDGTSPTPADDAWIIFTSGSTGTPKGVAVTHRNAAAFVDAEARMFLRNNPIGPGDRVLAGLSVAFDASCEEMWLAWRHGACLVPAPRALVRSGMDLGPWLVRREISIVSTVPTLAAMWPAEALDAVRLLIFGGEAVPPDLAERLAGAGGREVWNTYGPTEATVVACAALLTGRGPVRIGLPLDGWDLAVVDPAGKPVGEGESGELVIGGVGLARYLDAAKDAEKYAPMPTLGWARAYRSGDLVRNEAAGLIFLGRADDQVKIGGRRIELGEIDTALQNLPGVSGAAVAVRTTQAGNKILVGYVASADPDFDPVKARALLADQLPAALVPRLAVLDELPTRTSGKVDRNALPWPLPGSSPDTDAAADLDGTAYWLAGLWNSILGAEVSGLDADFFDLGGGSLSAAQLVTALRERFPEVTVADLYDHPRLGALAEWLDAAAPAAVVETRTVKPTPRLAQWAQILAGVPLTTLTGLQWLTWLGIVSNIAARSHALRWLPELSWWWLLAGFVLFITPIGRMAICVAGARVLLRGVRPGSYPRGGAVHLRLWAAVRLAEASGAENLSGAPWMVPFARALGARVGRGVDLHTLPPVTGMLELGDGCSIEPEVDLAGHWIDGDLVHIGAIRVGAGAVIGARSTLLPGAVVGKNAVVAAGSAVFGRVKAGQEWAGSPAAKVGKAEYPWPPRTPARAAHWVVAFGLTSMALAALPILGLASGGALLVWWIRDDRTTAGALGHAFALLPVATLVSLGVFAAVTVVAVRLLSIGLSEGYHPVRSRVGWQVWATERLMDSARTFLFPLYASLLTPVWLRLLGADIGRGVEASTVLLIPKFTTVADGAFLADDTMIASYELGGGWMRIGGAKVGKRAFLGNSGMTAPGRRVPKNGLVAVLSAAPEKAKAGSSWLGSPPVRLRRTAGGSDTTRTFDPPLRLKVARAVVETCRLIPVMVTFGIGLGVLFALAWTASRIGYWCAALISGLVLLAAGALAGALAVAAKWVIVGRIETVERPLWSSFVWRNEVSDAFVETVAAPWFARAATGTAVMNIWLRGLGASIGRGVWCESYWLPEADLVTLGDGATVERGCVVQTHLFHDRIMSMDTVTLEAGATLGPHCVALPAARIGAGATVGPASLVMRGDTVPDSTRWQGNPIAPWPSRERKTGRGSADGAPWPSRERRTGRGSADGAPWPSGEGRTGMGRADGAPWQDRRGR</sequence>
<dbReference type="Gene3D" id="3.40.50.12780">
    <property type="entry name" value="N-terminal domain of ligase-like"/>
    <property type="match status" value="2"/>
</dbReference>
<dbReference type="PANTHER" id="PTHR45527:SF1">
    <property type="entry name" value="FATTY ACID SYNTHASE"/>
    <property type="match status" value="1"/>
</dbReference>
<dbReference type="InterPro" id="IPR042099">
    <property type="entry name" value="ANL_N_sf"/>
</dbReference>
<feature type="compositionally biased region" description="Low complexity" evidence="5">
    <location>
        <begin position="235"/>
        <end position="244"/>
    </location>
</feature>
<feature type="domain" description="Carrier" evidence="7">
    <location>
        <begin position="670"/>
        <end position="744"/>
    </location>
</feature>
<feature type="region of interest" description="Disordered" evidence="5">
    <location>
        <begin position="1434"/>
        <end position="1509"/>
    </location>
</feature>
<dbReference type="PROSITE" id="PS00101">
    <property type="entry name" value="HEXAPEP_TRANSFERASES"/>
    <property type="match status" value="1"/>
</dbReference>
<dbReference type="CDD" id="cd05930">
    <property type="entry name" value="A_NRPS"/>
    <property type="match status" value="1"/>
</dbReference>
<dbReference type="InterPro" id="IPR000873">
    <property type="entry name" value="AMP-dep_synth/lig_dom"/>
</dbReference>
<dbReference type="PROSITE" id="PS50075">
    <property type="entry name" value="CARRIER"/>
    <property type="match status" value="1"/>
</dbReference>
<dbReference type="PROSITE" id="PS00455">
    <property type="entry name" value="AMP_BINDING"/>
    <property type="match status" value="1"/>
</dbReference>
<dbReference type="InterPro" id="IPR011004">
    <property type="entry name" value="Trimer_LpxA-like_sf"/>
</dbReference>
<dbReference type="Proteomes" id="UP000733379">
    <property type="component" value="Unassembled WGS sequence"/>
</dbReference>
<keyword evidence="6" id="KW-0472">Membrane</keyword>
<evidence type="ECO:0000259" key="7">
    <source>
        <dbReference type="PROSITE" id="PS50075"/>
    </source>
</evidence>
<evidence type="ECO:0000313" key="9">
    <source>
        <dbReference type="Proteomes" id="UP000733379"/>
    </source>
</evidence>
<dbReference type="EMBL" id="JAHKNI010000009">
    <property type="protein sequence ID" value="MBU3065175.1"/>
    <property type="molecule type" value="Genomic_DNA"/>
</dbReference>
<gene>
    <name evidence="8" type="ORF">KO481_27060</name>
</gene>
<name>A0ABS6B5Y0_9NOCA</name>
<keyword evidence="4" id="KW-0677">Repeat</keyword>
<feature type="transmembrane region" description="Helical" evidence="6">
    <location>
        <begin position="806"/>
        <end position="833"/>
    </location>
</feature>
<evidence type="ECO:0000256" key="4">
    <source>
        <dbReference type="ARBA" id="ARBA00022737"/>
    </source>
</evidence>
<feature type="region of interest" description="Disordered" evidence="5">
    <location>
        <begin position="221"/>
        <end position="244"/>
    </location>
</feature>
<feature type="transmembrane region" description="Helical" evidence="6">
    <location>
        <begin position="1268"/>
        <end position="1294"/>
    </location>
</feature>
<proteinExistence type="predicted"/>
<evidence type="ECO:0000256" key="5">
    <source>
        <dbReference type="SAM" id="MobiDB-lite"/>
    </source>
</evidence>
<accession>A0ABS6B5Y0</accession>
<dbReference type="SUPFAM" id="SSF51161">
    <property type="entry name" value="Trimeric LpxA-like enzymes"/>
    <property type="match status" value="3"/>
</dbReference>
<dbReference type="InterPro" id="IPR009081">
    <property type="entry name" value="PP-bd_ACP"/>
</dbReference>
<dbReference type="Gene3D" id="3.30.300.30">
    <property type="match status" value="1"/>
</dbReference>
<dbReference type="NCBIfam" id="TIGR02353">
    <property type="entry name" value="NRPS_term_dom"/>
    <property type="match status" value="1"/>
</dbReference>
<dbReference type="InterPro" id="IPR012728">
    <property type="entry name" value="Pls/PosA_C"/>
</dbReference>
<dbReference type="InterPro" id="IPR036736">
    <property type="entry name" value="ACP-like_sf"/>
</dbReference>
<dbReference type="SUPFAM" id="SSF47336">
    <property type="entry name" value="ACP-like"/>
    <property type="match status" value="1"/>
</dbReference>
<dbReference type="InterPro" id="IPR020806">
    <property type="entry name" value="PKS_PP-bd"/>
</dbReference>
<reference evidence="8 9" key="1">
    <citation type="submission" date="2021-06" db="EMBL/GenBank/DDBJ databases">
        <title>Actinomycetes sequencing.</title>
        <authorList>
            <person name="Shan Q."/>
        </authorList>
    </citation>
    <scope>NUCLEOTIDE SEQUENCE [LARGE SCALE GENOMIC DNA]</scope>
    <source>
        <strain evidence="8 9">NEAU-G5</strain>
    </source>
</reference>
<feature type="transmembrane region" description="Helical" evidence="6">
    <location>
        <begin position="1038"/>
        <end position="1065"/>
    </location>
</feature>
<protein>
    <submittedName>
        <fullName evidence="8">AMP-binding protein</fullName>
    </submittedName>
</protein>
<organism evidence="8 9">
    <name type="scientific">Nocardia albiluteola</name>
    <dbReference type="NCBI Taxonomy" id="2842303"/>
    <lineage>
        <taxon>Bacteria</taxon>
        <taxon>Bacillati</taxon>
        <taxon>Actinomycetota</taxon>
        <taxon>Actinomycetes</taxon>
        <taxon>Mycobacteriales</taxon>
        <taxon>Nocardiaceae</taxon>
        <taxon>Nocardia</taxon>
    </lineage>
</organism>
<dbReference type="Gene3D" id="2.160.10.10">
    <property type="entry name" value="Hexapeptide repeat proteins"/>
    <property type="match status" value="2"/>
</dbReference>
<dbReference type="Pfam" id="PF00550">
    <property type="entry name" value="PP-binding"/>
    <property type="match status" value="1"/>
</dbReference>
<keyword evidence="2" id="KW-0597">Phosphoprotein</keyword>
<keyword evidence="6" id="KW-0812">Transmembrane</keyword>
<comment type="caution">
    <text evidence="8">The sequence shown here is derived from an EMBL/GenBank/DDBJ whole genome shotgun (WGS) entry which is preliminary data.</text>
</comment>
<dbReference type="Gene3D" id="1.10.1200.10">
    <property type="entry name" value="ACP-like"/>
    <property type="match status" value="1"/>
</dbReference>
<dbReference type="Pfam" id="PF00501">
    <property type="entry name" value="AMP-binding"/>
    <property type="match status" value="1"/>
</dbReference>
<feature type="transmembrane region" description="Helical" evidence="6">
    <location>
        <begin position="996"/>
        <end position="1026"/>
    </location>
</feature>
<dbReference type="InterPro" id="IPR045851">
    <property type="entry name" value="AMP-bd_C_sf"/>
</dbReference>
<dbReference type="PANTHER" id="PTHR45527">
    <property type="entry name" value="NONRIBOSOMAL PEPTIDE SYNTHETASE"/>
    <property type="match status" value="1"/>
</dbReference>